<gene>
    <name evidence="1" type="ORF">CVV64_20550</name>
</gene>
<dbReference type="InterPro" id="IPR050708">
    <property type="entry name" value="T6SS_VgrG/RHS"/>
</dbReference>
<dbReference type="Gene3D" id="3.40.390.10">
    <property type="entry name" value="Collagenase (Catalytic Domain)"/>
    <property type="match status" value="1"/>
</dbReference>
<dbReference type="InterPro" id="IPR022385">
    <property type="entry name" value="Rhs_assc_core"/>
</dbReference>
<dbReference type="EMBL" id="PGXC01000073">
    <property type="protein sequence ID" value="PKK88029.1"/>
    <property type="molecule type" value="Genomic_DNA"/>
</dbReference>
<dbReference type="AlphaFoldDB" id="A0A2N1PI78"/>
<dbReference type="PANTHER" id="PTHR32305:SF15">
    <property type="entry name" value="PROTEIN RHSA-RELATED"/>
    <property type="match status" value="1"/>
</dbReference>
<evidence type="ECO:0008006" key="3">
    <source>
        <dbReference type="Google" id="ProtNLM"/>
    </source>
</evidence>
<evidence type="ECO:0000313" key="2">
    <source>
        <dbReference type="Proteomes" id="UP000233256"/>
    </source>
</evidence>
<accession>A0A2N1PI78</accession>
<feature type="non-terminal residue" evidence="1">
    <location>
        <position position="1"/>
    </location>
</feature>
<dbReference type="SUPFAM" id="SSF55486">
    <property type="entry name" value="Metalloproteases ('zincins'), catalytic domain"/>
    <property type="match status" value="1"/>
</dbReference>
<proteinExistence type="predicted"/>
<dbReference type="Gene3D" id="2.180.10.10">
    <property type="entry name" value="RHS repeat-associated core"/>
    <property type="match status" value="1"/>
</dbReference>
<dbReference type="PANTHER" id="PTHR32305">
    <property type="match status" value="1"/>
</dbReference>
<protein>
    <recommendedName>
        <fullName evidence="3">RHS repeat-associated core domain-containing protein</fullName>
    </recommendedName>
</protein>
<dbReference type="Proteomes" id="UP000233256">
    <property type="component" value="Unassembled WGS sequence"/>
</dbReference>
<name>A0A2N1PI78_9BACT</name>
<comment type="caution">
    <text evidence="1">The sequence shown here is derived from an EMBL/GenBank/DDBJ whole genome shotgun (WGS) entry which is preliminary data.</text>
</comment>
<dbReference type="GO" id="GO:0008237">
    <property type="term" value="F:metallopeptidase activity"/>
    <property type="evidence" value="ECO:0007669"/>
    <property type="project" value="InterPro"/>
</dbReference>
<dbReference type="NCBIfam" id="TIGR03696">
    <property type="entry name" value="Rhs_assc_core"/>
    <property type="match status" value="1"/>
</dbReference>
<reference evidence="1 2" key="1">
    <citation type="journal article" date="2017" name="ISME J.">
        <title>Potential for microbial H2 and metal transformations associated with novel bacteria and archaea in deep terrestrial subsurface sediments.</title>
        <authorList>
            <person name="Hernsdorf A.W."/>
            <person name="Amano Y."/>
            <person name="Miyakawa K."/>
            <person name="Ise K."/>
            <person name="Suzuki Y."/>
            <person name="Anantharaman K."/>
            <person name="Probst A."/>
            <person name="Burstein D."/>
            <person name="Thomas B.C."/>
            <person name="Banfield J.F."/>
        </authorList>
    </citation>
    <scope>NUCLEOTIDE SEQUENCE [LARGE SCALE GENOMIC DNA]</scope>
    <source>
        <strain evidence="1">HGW-Wallbacteria-1</strain>
    </source>
</reference>
<sequence length="505" mass="56403">SVGNRLSKNIDVKSNADGLESGFYQYFYDDDNRLVQEVLAKGTGNGLGKGHGGGHGNGGGHGWGNGGQITDFLYDLNGNLLEERKDNAVSRFGYDVMDNLVYASIPGKVPVAYTFNGDGMRTAQYTGRANGNGHGNGKGRWNASGRGQNMGCGSGCGQADSFFECFRWDMERSFAYSGPEVIAEFDGRDKLDQAFTYGPGIDNLISVTRAKGNPRTRTSYALSDVLGSVRKILGQRGKTMNSYSYTPFGEAFNVHEAVVQPFRYTGRRWDENVGKQWSRTRHYDPRRGRFSQADKWKFAIINSVIHHPYAYVTNNPIKWTDPFGLLRTILLNIKLMYSNTLFDQFLQSQIDVANEIYKAADVEFKIANIDKSDRKNEVYRFETLQTDLFATDRMDNAINVYFVRSILDKKSQAISGVTSAPSAGLDKTGIAITTKGFSTKESLAHELGHFFIDLPNFGDEHSGRKPGDLMYYSSDKIGRTLYPDEIKRIQENAKKFIDINCELHP</sequence>
<organism evidence="1 2">
    <name type="scientific">Candidatus Wallbacteria bacterium HGW-Wallbacteria-1</name>
    <dbReference type="NCBI Taxonomy" id="2013854"/>
    <lineage>
        <taxon>Bacteria</taxon>
        <taxon>Candidatus Walliibacteriota</taxon>
    </lineage>
</organism>
<dbReference type="InterPro" id="IPR024079">
    <property type="entry name" value="MetalloPept_cat_dom_sf"/>
</dbReference>
<evidence type="ECO:0000313" key="1">
    <source>
        <dbReference type="EMBL" id="PKK88029.1"/>
    </source>
</evidence>